<organism evidence="2 3">
    <name type="scientific">Ceratitis capitata</name>
    <name type="common">Mediterranean fruit fly</name>
    <name type="synonym">Tephritis capitata</name>
    <dbReference type="NCBI Taxonomy" id="7213"/>
    <lineage>
        <taxon>Eukaryota</taxon>
        <taxon>Metazoa</taxon>
        <taxon>Ecdysozoa</taxon>
        <taxon>Arthropoda</taxon>
        <taxon>Hexapoda</taxon>
        <taxon>Insecta</taxon>
        <taxon>Pterygota</taxon>
        <taxon>Neoptera</taxon>
        <taxon>Endopterygota</taxon>
        <taxon>Diptera</taxon>
        <taxon>Brachycera</taxon>
        <taxon>Muscomorpha</taxon>
        <taxon>Tephritoidea</taxon>
        <taxon>Tephritidae</taxon>
        <taxon>Ceratitis</taxon>
        <taxon>Ceratitis</taxon>
    </lineage>
</organism>
<protein>
    <submittedName>
        <fullName evidence="2">(Mediterranean fruit fly) hypothetical protein</fullName>
    </submittedName>
</protein>
<proteinExistence type="predicted"/>
<feature type="compositionally biased region" description="Basic residues" evidence="1">
    <location>
        <begin position="46"/>
        <end position="57"/>
    </location>
</feature>
<accession>A0A811UY32</accession>
<feature type="region of interest" description="Disordered" evidence="1">
    <location>
        <begin position="1"/>
        <end position="72"/>
    </location>
</feature>
<feature type="compositionally biased region" description="Basic and acidic residues" evidence="1">
    <location>
        <begin position="1"/>
        <end position="20"/>
    </location>
</feature>
<evidence type="ECO:0000313" key="3">
    <source>
        <dbReference type="Proteomes" id="UP000606786"/>
    </source>
</evidence>
<sequence length="224" mass="24045">MTMNDWDKRQHTDRNGEKNGQKLRAQRNKNDSKVAKDKETSEMRQVKHVIAPHKGRGARATAESAVSRPARPQAKQQFVAIYTQPRKFQQKKFEVKTASHMSRQQVEAKIDDIVAALLSDNGNGAASNIGSGRPTASNAIDNAAIAIISGATPSTYSSPQAASIDLAKTLENATEVAASYSFSTSPPPPPPPAPPALPTLPTPPTLQATVSVVVCVHQAFCVWI</sequence>
<keyword evidence="3" id="KW-1185">Reference proteome</keyword>
<reference evidence="2" key="1">
    <citation type="submission" date="2020-11" db="EMBL/GenBank/DDBJ databases">
        <authorList>
            <person name="Whitehead M."/>
        </authorList>
    </citation>
    <scope>NUCLEOTIDE SEQUENCE</scope>
    <source>
        <strain evidence="2">EGII</strain>
    </source>
</reference>
<feature type="compositionally biased region" description="Pro residues" evidence="1">
    <location>
        <begin position="185"/>
        <end position="200"/>
    </location>
</feature>
<gene>
    <name evidence="2" type="ORF">CCAP1982_LOCUS11419</name>
</gene>
<dbReference type="AlphaFoldDB" id="A0A811UY32"/>
<feature type="region of interest" description="Disordered" evidence="1">
    <location>
        <begin position="178"/>
        <end position="200"/>
    </location>
</feature>
<dbReference type="Proteomes" id="UP000606786">
    <property type="component" value="Unassembled WGS sequence"/>
</dbReference>
<feature type="compositionally biased region" description="Basic and acidic residues" evidence="1">
    <location>
        <begin position="28"/>
        <end position="45"/>
    </location>
</feature>
<evidence type="ECO:0000256" key="1">
    <source>
        <dbReference type="SAM" id="MobiDB-lite"/>
    </source>
</evidence>
<dbReference type="OrthoDB" id="5831905at2759"/>
<comment type="caution">
    <text evidence="2">The sequence shown here is derived from an EMBL/GenBank/DDBJ whole genome shotgun (WGS) entry which is preliminary data.</text>
</comment>
<name>A0A811UY32_CERCA</name>
<dbReference type="EMBL" id="CAJHJT010000034">
    <property type="protein sequence ID" value="CAD7002955.1"/>
    <property type="molecule type" value="Genomic_DNA"/>
</dbReference>
<evidence type="ECO:0000313" key="2">
    <source>
        <dbReference type="EMBL" id="CAD7002955.1"/>
    </source>
</evidence>